<comment type="catalytic activity">
    <reaction evidence="13">
        <text>sn-glycerol 3-phosphate + NAD(+) = dihydroxyacetone phosphate + NADH + H(+)</text>
        <dbReference type="Rhea" id="RHEA:11092"/>
        <dbReference type="ChEBI" id="CHEBI:15378"/>
        <dbReference type="ChEBI" id="CHEBI:57540"/>
        <dbReference type="ChEBI" id="CHEBI:57597"/>
        <dbReference type="ChEBI" id="CHEBI:57642"/>
        <dbReference type="ChEBI" id="CHEBI:57945"/>
        <dbReference type="EC" id="1.1.1.94"/>
    </reaction>
</comment>
<dbReference type="UniPathway" id="UPA00940"/>
<feature type="binding site" evidence="15">
    <location>
        <begin position="256"/>
        <end position="257"/>
    </location>
    <ligand>
        <name>substrate</name>
    </ligand>
</feature>
<comment type="similarity">
    <text evidence="1 13 17">Belongs to the NAD-dependent glycerol-3-phosphate dehydrogenase family.</text>
</comment>
<feature type="binding site" evidence="15">
    <location>
        <position position="106"/>
    </location>
    <ligand>
        <name>substrate</name>
    </ligand>
</feature>
<organism evidence="20 21">
    <name type="scientific">Syntrophomonas zehnderi OL-4</name>
    <dbReference type="NCBI Taxonomy" id="690567"/>
    <lineage>
        <taxon>Bacteria</taxon>
        <taxon>Bacillati</taxon>
        <taxon>Bacillota</taxon>
        <taxon>Clostridia</taxon>
        <taxon>Eubacteriales</taxon>
        <taxon>Syntrophomonadaceae</taxon>
        <taxon>Syntrophomonas</taxon>
    </lineage>
</organism>
<dbReference type="SUPFAM" id="SSF51735">
    <property type="entry name" value="NAD(P)-binding Rossmann-fold domains"/>
    <property type="match status" value="1"/>
</dbReference>
<feature type="binding site" evidence="13">
    <location>
        <position position="255"/>
    </location>
    <ligand>
        <name>sn-glycerol 3-phosphate</name>
        <dbReference type="ChEBI" id="CHEBI:57597"/>
    </ligand>
</feature>
<feature type="domain" description="Glycerol-3-phosphate dehydrogenase NAD-dependent C-terminal" evidence="19">
    <location>
        <begin position="181"/>
        <end position="320"/>
    </location>
</feature>
<feature type="binding site" evidence="13">
    <location>
        <position position="257"/>
    </location>
    <ligand>
        <name>sn-glycerol 3-phosphate</name>
        <dbReference type="ChEBI" id="CHEBI:57597"/>
    </ligand>
</feature>
<evidence type="ECO:0000256" key="13">
    <source>
        <dbReference type="HAMAP-Rule" id="MF_00394"/>
    </source>
</evidence>
<evidence type="ECO:0000256" key="17">
    <source>
        <dbReference type="RuleBase" id="RU000437"/>
    </source>
</evidence>
<dbReference type="Gene3D" id="3.40.50.720">
    <property type="entry name" value="NAD(P)-binding Rossmann-like Domain"/>
    <property type="match status" value="1"/>
</dbReference>
<dbReference type="Gene3D" id="1.10.1040.10">
    <property type="entry name" value="N-(1-d-carboxylethyl)-l-norvaline Dehydrogenase, domain 2"/>
    <property type="match status" value="1"/>
</dbReference>
<evidence type="ECO:0000256" key="15">
    <source>
        <dbReference type="PIRSR" id="PIRSR000114-2"/>
    </source>
</evidence>
<dbReference type="GO" id="GO:0008654">
    <property type="term" value="P:phospholipid biosynthetic process"/>
    <property type="evidence" value="ECO:0007669"/>
    <property type="project" value="UniProtKB-KW"/>
</dbReference>
<feature type="binding site" evidence="13">
    <location>
        <position position="139"/>
    </location>
    <ligand>
        <name>sn-glycerol 3-phosphate</name>
        <dbReference type="ChEBI" id="CHEBI:57597"/>
    </ligand>
</feature>
<dbReference type="Proteomes" id="UP000045545">
    <property type="component" value="Unassembled WGS sequence"/>
</dbReference>
<dbReference type="PANTHER" id="PTHR11728">
    <property type="entry name" value="GLYCEROL-3-PHOSPHATE DEHYDROGENASE"/>
    <property type="match status" value="1"/>
</dbReference>
<evidence type="ECO:0000313" key="21">
    <source>
        <dbReference type="Proteomes" id="UP000045545"/>
    </source>
</evidence>
<evidence type="ECO:0000256" key="3">
    <source>
        <dbReference type="ARBA" id="ARBA00022857"/>
    </source>
</evidence>
<evidence type="ECO:0000256" key="6">
    <source>
        <dbReference type="ARBA" id="ARBA00023098"/>
    </source>
</evidence>
<feature type="binding site" evidence="13">
    <location>
        <position position="245"/>
    </location>
    <ligand>
        <name>sn-glycerol 3-phosphate</name>
        <dbReference type="ChEBI" id="CHEBI:57597"/>
    </ligand>
</feature>
<keyword evidence="6 13" id="KW-0443">Lipid metabolism</keyword>
<evidence type="ECO:0000256" key="11">
    <source>
        <dbReference type="ARBA" id="ARBA00069372"/>
    </source>
</evidence>
<protein>
    <recommendedName>
        <fullName evidence="11 13">Glycerol-3-phosphate dehydrogenase [NAD(P)+]</fullName>
        <ecNumber evidence="10 13">1.1.1.94</ecNumber>
    </recommendedName>
    <alternativeName>
        <fullName evidence="13">NAD(P)(+)-dependent glycerol-3-phosphate dehydrogenase</fullName>
    </alternativeName>
    <alternativeName>
        <fullName evidence="12 13">NAD(P)H-dependent dihydroxyacetone-phosphate reductase</fullName>
    </alternativeName>
</protein>
<feature type="binding site" evidence="13">
    <location>
        <position position="12"/>
    </location>
    <ligand>
        <name>NADPH</name>
        <dbReference type="ChEBI" id="CHEBI:57783"/>
    </ligand>
</feature>
<dbReference type="InterPro" id="IPR011128">
    <property type="entry name" value="G3P_DH_NAD-dep_N"/>
</dbReference>
<keyword evidence="8 13" id="KW-1208">Phospholipid metabolism</keyword>
<feature type="binding site" evidence="13">
    <location>
        <position position="256"/>
    </location>
    <ligand>
        <name>NADPH</name>
        <dbReference type="ChEBI" id="CHEBI:57783"/>
    </ligand>
</feature>
<evidence type="ECO:0000259" key="18">
    <source>
        <dbReference type="Pfam" id="PF01210"/>
    </source>
</evidence>
<dbReference type="GO" id="GO:0006650">
    <property type="term" value="P:glycerophospholipid metabolic process"/>
    <property type="evidence" value="ECO:0007669"/>
    <property type="project" value="UniProtKB-UniRule"/>
</dbReference>
<dbReference type="RefSeq" id="WP_046496048.1">
    <property type="nucleotide sequence ID" value="NZ_CGIH01000010.1"/>
</dbReference>
<comment type="subcellular location">
    <subcellularLocation>
        <location evidence="13">Cytoplasm</location>
    </subcellularLocation>
</comment>
<dbReference type="SUPFAM" id="SSF48179">
    <property type="entry name" value="6-phosphogluconate dehydrogenase C-terminal domain-like"/>
    <property type="match status" value="1"/>
</dbReference>
<evidence type="ECO:0000313" key="20">
    <source>
        <dbReference type="EMBL" id="CFX20912.1"/>
    </source>
</evidence>
<feature type="binding site" evidence="13">
    <location>
        <position position="106"/>
    </location>
    <ligand>
        <name>NADPH</name>
        <dbReference type="ChEBI" id="CHEBI:57783"/>
    </ligand>
</feature>
<evidence type="ECO:0000256" key="12">
    <source>
        <dbReference type="ARBA" id="ARBA00080511"/>
    </source>
</evidence>
<feature type="binding site" evidence="13">
    <location>
        <position position="280"/>
    </location>
    <ligand>
        <name>NADPH</name>
        <dbReference type="ChEBI" id="CHEBI:57783"/>
    </ligand>
</feature>
<dbReference type="AlphaFoldDB" id="A0A0E4C807"/>
<feature type="binding site" evidence="16">
    <location>
        <position position="141"/>
    </location>
    <ligand>
        <name>NAD(+)</name>
        <dbReference type="ChEBI" id="CHEBI:57540"/>
    </ligand>
</feature>
<dbReference type="Pfam" id="PF07479">
    <property type="entry name" value="NAD_Gly3P_dh_C"/>
    <property type="match status" value="1"/>
</dbReference>
<evidence type="ECO:0000256" key="2">
    <source>
        <dbReference type="ARBA" id="ARBA00022516"/>
    </source>
</evidence>
<keyword evidence="7 13" id="KW-0594">Phospholipid biosynthesis</keyword>
<dbReference type="GO" id="GO:0005975">
    <property type="term" value="P:carbohydrate metabolic process"/>
    <property type="evidence" value="ECO:0007669"/>
    <property type="project" value="InterPro"/>
</dbReference>
<dbReference type="FunFam" id="1.10.1040.10:FF:000001">
    <property type="entry name" value="Glycerol-3-phosphate dehydrogenase [NAD(P)+]"/>
    <property type="match status" value="1"/>
</dbReference>
<dbReference type="PIRSF" id="PIRSF000114">
    <property type="entry name" value="Glycerol-3-P_dh"/>
    <property type="match status" value="1"/>
</dbReference>
<evidence type="ECO:0000256" key="7">
    <source>
        <dbReference type="ARBA" id="ARBA00023209"/>
    </source>
</evidence>
<feature type="binding site" evidence="13">
    <location>
        <position position="192"/>
    </location>
    <ligand>
        <name>sn-glycerol 3-phosphate</name>
        <dbReference type="ChEBI" id="CHEBI:57597"/>
    </ligand>
</feature>
<evidence type="ECO:0000256" key="9">
    <source>
        <dbReference type="ARBA" id="ARBA00052716"/>
    </source>
</evidence>
<keyword evidence="3 13" id="KW-0521">NADP</keyword>
<feature type="binding site" evidence="13">
    <location>
        <position position="141"/>
    </location>
    <ligand>
        <name>NADPH</name>
        <dbReference type="ChEBI" id="CHEBI:57783"/>
    </ligand>
</feature>
<keyword evidence="21" id="KW-1185">Reference proteome</keyword>
<dbReference type="STRING" id="690567.786"/>
<dbReference type="InterPro" id="IPR006168">
    <property type="entry name" value="G3P_DH_NAD-dep"/>
</dbReference>
<feature type="binding site" evidence="13">
    <location>
        <position position="256"/>
    </location>
    <ligand>
        <name>sn-glycerol 3-phosphate</name>
        <dbReference type="ChEBI" id="CHEBI:57597"/>
    </ligand>
</feature>
<dbReference type="GO" id="GO:0005829">
    <property type="term" value="C:cytosol"/>
    <property type="evidence" value="ECO:0007669"/>
    <property type="project" value="TreeGrafter"/>
</dbReference>
<feature type="domain" description="Glycerol-3-phosphate dehydrogenase NAD-dependent N-terminal" evidence="18">
    <location>
        <begin position="3"/>
        <end position="161"/>
    </location>
</feature>
<keyword evidence="13" id="KW-0547">Nucleotide-binding</keyword>
<name>A0A0E4C807_9FIRM</name>
<dbReference type="GO" id="GO:0141152">
    <property type="term" value="F:glycerol-3-phosphate dehydrogenase (NAD+) activity"/>
    <property type="evidence" value="ECO:0007669"/>
    <property type="project" value="RHEA"/>
</dbReference>
<feature type="binding site" evidence="13">
    <location>
        <position position="282"/>
    </location>
    <ligand>
        <name>NADPH</name>
        <dbReference type="ChEBI" id="CHEBI:57783"/>
    </ligand>
</feature>
<dbReference type="Pfam" id="PF01210">
    <property type="entry name" value="NAD_Gly3P_dh_N"/>
    <property type="match status" value="1"/>
</dbReference>
<feature type="binding site" evidence="13">
    <location>
        <position position="137"/>
    </location>
    <ligand>
        <name>sn-glycerol 3-phosphate</name>
        <dbReference type="ChEBI" id="CHEBI:57597"/>
    </ligand>
</feature>
<dbReference type="GO" id="GO:0051287">
    <property type="term" value="F:NAD binding"/>
    <property type="evidence" value="ECO:0007669"/>
    <property type="project" value="InterPro"/>
</dbReference>
<evidence type="ECO:0000256" key="4">
    <source>
        <dbReference type="ARBA" id="ARBA00023002"/>
    </source>
</evidence>
<dbReference type="EMBL" id="CGIH01000010">
    <property type="protein sequence ID" value="CFX20912.1"/>
    <property type="molecule type" value="Genomic_DNA"/>
</dbReference>
<dbReference type="NCBIfam" id="NF000940">
    <property type="entry name" value="PRK00094.1-2"/>
    <property type="match status" value="1"/>
</dbReference>
<dbReference type="EC" id="1.1.1.94" evidence="10 13"/>
<dbReference type="GO" id="GO:0046168">
    <property type="term" value="P:glycerol-3-phosphate catabolic process"/>
    <property type="evidence" value="ECO:0007669"/>
    <property type="project" value="InterPro"/>
</dbReference>
<feature type="active site" description="Proton acceptor" evidence="13 14">
    <location>
        <position position="192"/>
    </location>
</feature>
<evidence type="ECO:0000256" key="10">
    <source>
        <dbReference type="ARBA" id="ARBA00066687"/>
    </source>
</evidence>
<dbReference type="OrthoDB" id="9812273at2"/>
<evidence type="ECO:0000256" key="5">
    <source>
        <dbReference type="ARBA" id="ARBA00023027"/>
    </source>
</evidence>
<dbReference type="InterPro" id="IPR008927">
    <property type="entry name" value="6-PGluconate_DH-like_C_sf"/>
</dbReference>
<dbReference type="GO" id="GO:0046167">
    <property type="term" value="P:glycerol-3-phosphate biosynthetic process"/>
    <property type="evidence" value="ECO:0007669"/>
    <property type="project" value="UniProtKB-UniRule"/>
</dbReference>
<reference evidence="20 21" key="1">
    <citation type="submission" date="2015-03" db="EMBL/GenBank/DDBJ databases">
        <authorList>
            <person name="Murphy D."/>
        </authorList>
    </citation>
    <scope>NUCLEOTIDE SEQUENCE [LARGE SCALE GENOMIC DNA]</scope>
    <source>
        <strain evidence="20 21">OL-4</strain>
    </source>
</reference>
<dbReference type="PRINTS" id="PR00077">
    <property type="entry name" value="GPDHDRGNASE"/>
</dbReference>
<dbReference type="FunFam" id="3.40.50.720:FF:000019">
    <property type="entry name" value="Glycerol-3-phosphate dehydrogenase [NAD(P)+]"/>
    <property type="match status" value="1"/>
</dbReference>
<evidence type="ECO:0000256" key="16">
    <source>
        <dbReference type="PIRSR" id="PIRSR000114-3"/>
    </source>
</evidence>
<comment type="pathway">
    <text evidence="13">Membrane lipid metabolism; glycerophospholipid metabolism.</text>
</comment>
<dbReference type="GO" id="GO:0141153">
    <property type="term" value="F:glycerol-3-phosphate dehydrogenase (NADP+) activity"/>
    <property type="evidence" value="ECO:0007669"/>
    <property type="project" value="RHEA"/>
</dbReference>
<feature type="binding site" evidence="13">
    <location>
        <position position="106"/>
    </location>
    <ligand>
        <name>sn-glycerol 3-phosphate</name>
        <dbReference type="ChEBI" id="CHEBI:57597"/>
    </ligand>
</feature>
<evidence type="ECO:0000256" key="8">
    <source>
        <dbReference type="ARBA" id="ARBA00023264"/>
    </source>
</evidence>
<proteinExistence type="inferred from homology"/>
<evidence type="ECO:0000256" key="1">
    <source>
        <dbReference type="ARBA" id="ARBA00011009"/>
    </source>
</evidence>
<keyword evidence="4 13" id="KW-0560">Oxidoreductase</keyword>
<keyword evidence="5 13" id="KW-0520">NAD</keyword>
<gene>
    <name evidence="13" type="primary">gpsA</name>
    <name evidence="20" type="ORF">786</name>
</gene>
<accession>A0A0E4C807</accession>
<dbReference type="PANTHER" id="PTHR11728:SF1">
    <property type="entry name" value="GLYCEROL-3-PHOSPHATE DEHYDROGENASE [NAD(+)] 2, CHLOROPLASTIC"/>
    <property type="match status" value="1"/>
</dbReference>
<sequence>MKKVCILGAGSWGTALAIHLALKHYRVTLWGRPEDDIDQIKEKGENQHFLPGVKLPDRVYPETDLQKALKNTDMVVLAVPSQALRDVLGSVQPYLTTNTRLVNTAKGLELSSGLRMSQVVQEVLGAEYLPGYAVLSGPSHAEEVGRQIPTAVTVAAYNKETAFLVQNTFMSGNFRVYTNPDVSGVELGGALKNIIALATGILYGLEYGDNTAAALMTRGLAEMTRMGVAMGGDQRTFYGLSGIGDLVVTCSSQHSRNRRAGEMIGQGQTLEQTMQNIGMVVEGAYTTRVVHHLATRMNIDMPITTACYRVLYEGRNPRHEVEKLMKRQKKHEMEETVTQNIDW</sequence>
<feature type="binding site" evidence="16">
    <location>
        <position position="256"/>
    </location>
    <ligand>
        <name>NAD(+)</name>
        <dbReference type="ChEBI" id="CHEBI:57540"/>
    </ligand>
</feature>
<keyword evidence="2 13" id="KW-0444">Lipid biosynthesis</keyword>
<evidence type="ECO:0000259" key="19">
    <source>
        <dbReference type="Pfam" id="PF07479"/>
    </source>
</evidence>
<dbReference type="PROSITE" id="PS00957">
    <property type="entry name" value="NAD_G3PDH"/>
    <property type="match status" value="1"/>
</dbReference>
<comment type="function">
    <text evidence="13">Catalyzes the reduction of the glycolytic intermediate dihydroxyacetone phosphate (DHAP) to sn-glycerol 3-phosphate (G3P), the key precursor for phospholipid synthesis.</text>
</comment>
<dbReference type="HAMAP" id="MF_00394">
    <property type="entry name" value="NAD_Glyc3P_dehydrog"/>
    <property type="match status" value="1"/>
</dbReference>
<feature type="binding site" evidence="13">
    <location>
        <position position="32"/>
    </location>
    <ligand>
        <name>NADPH</name>
        <dbReference type="ChEBI" id="CHEBI:57783"/>
    </ligand>
</feature>
<feature type="binding site" evidence="13">
    <location>
        <position position="11"/>
    </location>
    <ligand>
        <name>NADPH</name>
        <dbReference type="ChEBI" id="CHEBI:57783"/>
    </ligand>
</feature>
<dbReference type="NCBIfam" id="NF000942">
    <property type="entry name" value="PRK00094.1-4"/>
    <property type="match status" value="1"/>
</dbReference>
<comment type="caution">
    <text evidence="13">Lacks conserved residue(s) required for the propagation of feature annotation.</text>
</comment>
<dbReference type="InterPro" id="IPR006109">
    <property type="entry name" value="G3P_DH_NAD-dep_C"/>
</dbReference>
<dbReference type="InterPro" id="IPR036291">
    <property type="entry name" value="NAD(P)-bd_dom_sf"/>
</dbReference>
<dbReference type="NCBIfam" id="NF000941">
    <property type="entry name" value="PRK00094.1-3"/>
    <property type="match status" value="1"/>
</dbReference>
<comment type="catalytic activity">
    <reaction evidence="9">
        <text>sn-glycerol 3-phosphate + NADP(+) = dihydroxyacetone phosphate + NADPH + H(+)</text>
        <dbReference type="Rhea" id="RHEA:11096"/>
        <dbReference type="ChEBI" id="CHEBI:15378"/>
        <dbReference type="ChEBI" id="CHEBI:57597"/>
        <dbReference type="ChEBI" id="CHEBI:57642"/>
        <dbReference type="ChEBI" id="CHEBI:57783"/>
        <dbReference type="ChEBI" id="CHEBI:58349"/>
        <dbReference type="EC" id="1.1.1.94"/>
    </reaction>
    <physiologicalReaction direction="right-to-left" evidence="9">
        <dbReference type="Rhea" id="RHEA:11098"/>
    </physiologicalReaction>
</comment>
<evidence type="ECO:0000256" key="14">
    <source>
        <dbReference type="PIRSR" id="PIRSR000114-1"/>
    </source>
</evidence>
<feature type="binding site" evidence="16">
    <location>
        <begin position="8"/>
        <end position="13"/>
    </location>
    <ligand>
        <name>NAD(+)</name>
        <dbReference type="ChEBI" id="CHEBI:57540"/>
    </ligand>
</feature>
<dbReference type="InterPro" id="IPR013328">
    <property type="entry name" value="6PGD_dom2"/>
</dbReference>
<keyword evidence="13" id="KW-0963">Cytoplasm</keyword>